<gene>
    <name evidence="1" type="ORF">ACO22_07226</name>
</gene>
<comment type="caution">
    <text evidence="1">The sequence shown here is derived from an EMBL/GenBank/DDBJ whole genome shotgun (WGS) entry which is preliminary data.</text>
</comment>
<sequence length="159" mass="18360">MESIRSTCRYSDASKKISWKCPRSDDDFMSLGNAIQPSLHQLQGLDLDLLDYIPEIEGRRFRSGRKQFLPRKPFDVWRAVLCHKSTLKKFVQYQKGLREIPYNTGPDATVLFNRNRDTVGIGESLDDTAFVEFDLECLDLCCNVEDLIRYSSILDTIKT</sequence>
<proteinExistence type="predicted"/>
<dbReference type="VEuPathDB" id="FungiDB:PABG_03845"/>
<dbReference type="EMBL" id="LZYO01000480">
    <property type="protein sequence ID" value="ODH13466.1"/>
    <property type="molecule type" value="Genomic_DNA"/>
</dbReference>
<organism evidence="1 2">
    <name type="scientific">Paracoccidioides brasiliensis</name>
    <dbReference type="NCBI Taxonomy" id="121759"/>
    <lineage>
        <taxon>Eukaryota</taxon>
        <taxon>Fungi</taxon>
        <taxon>Dikarya</taxon>
        <taxon>Ascomycota</taxon>
        <taxon>Pezizomycotina</taxon>
        <taxon>Eurotiomycetes</taxon>
        <taxon>Eurotiomycetidae</taxon>
        <taxon>Onygenales</taxon>
        <taxon>Ajellomycetaceae</taxon>
        <taxon>Paracoccidioides</taxon>
    </lineage>
</organism>
<reference evidence="1 2" key="1">
    <citation type="submission" date="2016-06" db="EMBL/GenBank/DDBJ databases">
        <authorList>
            <person name="Kjaerup R.B."/>
            <person name="Dalgaard T.S."/>
            <person name="Juul-Madsen H.R."/>
        </authorList>
    </citation>
    <scope>NUCLEOTIDE SEQUENCE [LARGE SCALE GENOMIC DNA]</scope>
    <source>
        <strain evidence="1 2">Pb300</strain>
    </source>
</reference>
<dbReference type="Proteomes" id="UP000242814">
    <property type="component" value="Unassembled WGS sequence"/>
</dbReference>
<evidence type="ECO:0000313" key="2">
    <source>
        <dbReference type="Proteomes" id="UP000242814"/>
    </source>
</evidence>
<name>A0A1D2J5A2_PARBR</name>
<dbReference type="AlphaFoldDB" id="A0A1D2J5A2"/>
<protein>
    <submittedName>
        <fullName evidence="1">Uncharacterized protein</fullName>
    </submittedName>
</protein>
<accession>A0A1D2J5A2</accession>
<evidence type="ECO:0000313" key="1">
    <source>
        <dbReference type="EMBL" id="ODH13466.1"/>
    </source>
</evidence>